<dbReference type="GO" id="GO:0030246">
    <property type="term" value="F:carbohydrate binding"/>
    <property type="evidence" value="ECO:0007669"/>
    <property type="project" value="InterPro"/>
</dbReference>
<evidence type="ECO:0000256" key="4">
    <source>
        <dbReference type="ARBA" id="ARBA00023295"/>
    </source>
</evidence>
<evidence type="ECO:0000259" key="5">
    <source>
        <dbReference type="SMART" id="SM00872"/>
    </source>
</evidence>
<gene>
    <name evidence="6" type="ordered locus">Tpen_1628</name>
</gene>
<proteinExistence type="inferred from homology"/>
<keyword evidence="7" id="KW-1185">Reference proteome</keyword>
<dbReference type="InterPro" id="IPR011013">
    <property type="entry name" value="Gal_mutarotase_sf_dom"/>
</dbReference>
<keyword evidence="2" id="KW-0479">Metal-binding</keyword>
<dbReference type="InterPro" id="IPR028995">
    <property type="entry name" value="Glyco_hydro_57/38_cen_sf"/>
</dbReference>
<dbReference type="SUPFAM" id="SSF74650">
    <property type="entry name" value="Galactose mutarotase-like"/>
    <property type="match status" value="1"/>
</dbReference>
<dbReference type="STRING" id="368408.Tpen_1628"/>
<dbReference type="CAZy" id="GH38">
    <property type="family name" value="Glycoside Hydrolase Family 38"/>
</dbReference>
<dbReference type="KEGG" id="tpe:Tpen_1628"/>
<dbReference type="Gene3D" id="2.70.98.30">
    <property type="entry name" value="Golgi alpha-mannosidase II, domain 4"/>
    <property type="match status" value="1"/>
</dbReference>
<keyword evidence="3 6" id="KW-0378">Hydrolase</keyword>
<dbReference type="Pfam" id="PF09261">
    <property type="entry name" value="Alpha-mann_mid"/>
    <property type="match status" value="1"/>
</dbReference>
<dbReference type="FunFam" id="1.20.1270.50:FF:000004">
    <property type="entry name" value="alpha-mannosidase 2C1 isoform X1"/>
    <property type="match status" value="1"/>
</dbReference>
<protein>
    <submittedName>
        <fullName evidence="6">Glycoside hydrolase, family 38</fullName>
    </submittedName>
</protein>
<dbReference type="eggNOG" id="arCOG03661">
    <property type="taxonomic scope" value="Archaea"/>
</dbReference>
<dbReference type="Pfam" id="PF01074">
    <property type="entry name" value="Glyco_hydro_38N"/>
    <property type="match status" value="1"/>
</dbReference>
<evidence type="ECO:0000313" key="6">
    <source>
        <dbReference type="EMBL" id="ABL79023.1"/>
    </source>
</evidence>
<dbReference type="InterPro" id="IPR000602">
    <property type="entry name" value="Glyco_hydro_38_N"/>
</dbReference>
<dbReference type="PANTHER" id="PTHR46017:SF1">
    <property type="entry name" value="ALPHA-MANNOSIDASE 2C1"/>
    <property type="match status" value="1"/>
</dbReference>
<dbReference type="HOGENOM" id="CLU_003442_1_0_2"/>
<dbReference type="GeneID" id="4601031"/>
<dbReference type="Proteomes" id="UP000000641">
    <property type="component" value="Chromosome"/>
</dbReference>
<dbReference type="InterPro" id="IPR037094">
    <property type="entry name" value="Glyco_hydro_38_cen_sf"/>
</dbReference>
<dbReference type="Pfam" id="PF07748">
    <property type="entry name" value="Glyco_hydro_38C"/>
    <property type="match status" value="1"/>
</dbReference>
<dbReference type="Gene3D" id="1.20.1270.50">
    <property type="entry name" value="Glycoside hydrolase family 38, central domain"/>
    <property type="match status" value="1"/>
</dbReference>
<dbReference type="RefSeq" id="WP_011753288.1">
    <property type="nucleotide sequence ID" value="NC_008698.1"/>
</dbReference>
<dbReference type="EnsemblBacteria" id="ABL79023">
    <property type="protein sequence ID" value="ABL79023"/>
    <property type="gene ID" value="Tpen_1628"/>
</dbReference>
<dbReference type="SUPFAM" id="SSF88713">
    <property type="entry name" value="Glycoside hydrolase/deacetylase"/>
    <property type="match status" value="1"/>
</dbReference>
<dbReference type="InterPro" id="IPR015341">
    <property type="entry name" value="Glyco_hydro_38_cen"/>
</dbReference>
<dbReference type="GO" id="GO:0006013">
    <property type="term" value="P:mannose metabolic process"/>
    <property type="evidence" value="ECO:0007669"/>
    <property type="project" value="InterPro"/>
</dbReference>
<dbReference type="OrthoDB" id="35948at2157"/>
<feature type="domain" description="Glycoside hydrolase family 38 central" evidence="5">
    <location>
        <begin position="522"/>
        <end position="599"/>
    </location>
</feature>
<dbReference type="Pfam" id="PF17677">
    <property type="entry name" value="Glyco_hydro38C2"/>
    <property type="match status" value="1"/>
</dbReference>
<dbReference type="SMART" id="SM00872">
    <property type="entry name" value="Alpha-mann_mid"/>
    <property type="match status" value="1"/>
</dbReference>
<dbReference type="InterPro" id="IPR011682">
    <property type="entry name" value="Glyco_hydro_38_C"/>
</dbReference>
<dbReference type="CDD" id="cd10789">
    <property type="entry name" value="GH38N_AMII_ER_cytosolic"/>
    <property type="match status" value="1"/>
</dbReference>
<name>A1S0P3_THEPD</name>
<dbReference type="PANTHER" id="PTHR46017">
    <property type="entry name" value="ALPHA-MANNOSIDASE 2C1"/>
    <property type="match status" value="1"/>
</dbReference>
<reference evidence="7" key="1">
    <citation type="journal article" date="2008" name="J. Bacteriol.">
        <title>Genome sequence of Thermofilum pendens reveals an exceptional loss of biosynthetic pathways without genome reduction.</title>
        <authorList>
            <person name="Anderson I."/>
            <person name="Rodriguez J."/>
            <person name="Susanti D."/>
            <person name="Porat I."/>
            <person name="Reich C."/>
            <person name="Ulrich L.E."/>
            <person name="Elkins J.G."/>
            <person name="Mavromatis K."/>
            <person name="Lykidis A."/>
            <person name="Kim E."/>
            <person name="Thompson L.S."/>
            <person name="Nolan M."/>
            <person name="Land M."/>
            <person name="Copeland A."/>
            <person name="Lapidus A."/>
            <person name="Lucas S."/>
            <person name="Detter C."/>
            <person name="Zhulin I.B."/>
            <person name="Olsen G.J."/>
            <person name="Whitman W."/>
            <person name="Mukhopadhyay B."/>
            <person name="Bristow J."/>
            <person name="Kyrpides N."/>
        </authorList>
    </citation>
    <scope>NUCLEOTIDE SEQUENCE [LARGE SCALE GENOMIC DNA]</scope>
    <source>
        <strain evidence="7">DSM 2475 / Hrk 5</strain>
    </source>
</reference>
<dbReference type="Gene3D" id="2.60.40.2220">
    <property type="match status" value="1"/>
</dbReference>
<dbReference type="EMBL" id="CP000505">
    <property type="protein sequence ID" value="ABL79023.1"/>
    <property type="molecule type" value="Genomic_DNA"/>
</dbReference>
<keyword evidence="4" id="KW-0326">Glycosidase</keyword>
<comment type="similarity">
    <text evidence="1">Belongs to the glycosyl hydrolase 38 family.</text>
</comment>
<dbReference type="InterPro" id="IPR011330">
    <property type="entry name" value="Glyco_hydro/deAcase_b/a-brl"/>
</dbReference>
<dbReference type="AlphaFoldDB" id="A1S0P3"/>
<dbReference type="InterPro" id="IPR041147">
    <property type="entry name" value="GH38_C"/>
</dbReference>
<evidence type="ECO:0000313" key="7">
    <source>
        <dbReference type="Proteomes" id="UP000000641"/>
    </source>
</evidence>
<evidence type="ECO:0000256" key="2">
    <source>
        <dbReference type="ARBA" id="ARBA00022723"/>
    </source>
</evidence>
<dbReference type="Gene3D" id="3.20.110.10">
    <property type="entry name" value="Glycoside hydrolase 38, N terminal domain"/>
    <property type="match status" value="1"/>
</dbReference>
<dbReference type="SUPFAM" id="SSF88688">
    <property type="entry name" value="Families 57/38 glycoside transferase middle domain"/>
    <property type="match status" value="1"/>
</dbReference>
<accession>A1S0P3</accession>
<evidence type="ECO:0000256" key="3">
    <source>
        <dbReference type="ARBA" id="ARBA00022801"/>
    </source>
</evidence>
<dbReference type="GO" id="GO:0004559">
    <property type="term" value="F:alpha-mannosidase activity"/>
    <property type="evidence" value="ECO:0007669"/>
    <property type="project" value="InterPro"/>
</dbReference>
<dbReference type="InterPro" id="IPR027291">
    <property type="entry name" value="Glyco_hydro_38_N_sf"/>
</dbReference>
<dbReference type="GO" id="GO:0046872">
    <property type="term" value="F:metal ion binding"/>
    <property type="evidence" value="ECO:0007669"/>
    <property type="project" value="UniProtKB-KW"/>
</dbReference>
<evidence type="ECO:0000256" key="1">
    <source>
        <dbReference type="ARBA" id="ARBA00009792"/>
    </source>
</evidence>
<dbReference type="GO" id="GO:0009313">
    <property type="term" value="P:oligosaccharide catabolic process"/>
    <property type="evidence" value="ECO:0007669"/>
    <property type="project" value="TreeGrafter"/>
</dbReference>
<sequence length="1032" mass="116079">MKLRDAERSLFDLLVASVQRYIPLSVWRLDGREKFLPVRVQAEPGRIYEFVGKARVPSSEHRWFAKFVLSGNATLEVDGRLVGGIDEAHTYFPLDPGLHELRIRASPRGMFGFHDWSLSFEKAFLAEVYWRGFSLALKLLSLVSYLKSLPPDDAVRRRVEGELFDALMSAPVSPSVLQITVALSLLYEGGRSFSRGDLPERYGDYAWLSGVYGAGILGGRLRDVGASSLDDVKRACDRLEPLLSLLEELRKSQEGAGELFIVGHSHIDAAWLWPVQETREKVARTFANVVSLLREYGGPVYAQSSALYYEWVEEDYPELFREIKRLVESGRWIPVGGMWVESDVQLVEGESLARQFLYGQRYFYSRFGRTARIGWIPDSFGFPYSLPQLLVKSGLECFVTHKVLWNDTNEFPYHSFLWRGVDGSTIPVQILLNSYNEMLTPGSVKAYWSRYKQRGEVPFLPYAYGYGDGGGGPTREMLESLDVVKRLPGLPRLRHLEEEEYLARLKASEGSMPVWDGELYVEFHRGTYTTNLQVKELMWRAELALLTAEEVASLASSRTGEGLSARLERLWKTLLLHQFHDILPGSSMKEVYEDAYRDLSMVLREASSLAREALEAYLGGGEGGVAVFNPLPWPRRAIVSLPMGMAPRGAECQESEEGVLVEVELPPAGYRVYSASGGCVDEGEPLRVEEVDGGILLSSGAVEVVVDRDGSLGSVRLLPGGEEVLSRPSNQLRVHFDRPGVFDAWELTDDFLSRWEEARTLSEPRLVERGRLRACVEYVKGFGKSRVTQRVCVYRFSPVVEVKTRLEWFDKGFLVKAWMKPAFKPTAAVFETPYGVVYRSPAWASSIDRAKFEAPALRWVDVSDGARGFAVIAPGRHGYSVREDYVSLSLLKSPTFPNPWSDVGEFETTYYIYPHLGGYEEARVAFVAAELLRQPLAVATAPVERSESFLSVNPPEALLGAFKAAEDGDGYVMRLYNPHRGEVEVEVEVNVPFREAVEVDIPELRVLGRVEVSGGKLRLRLKPFEVKTVKLR</sequence>
<organism evidence="6 7">
    <name type="scientific">Thermofilum pendens (strain DSM 2475 / Hrk 5)</name>
    <dbReference type="NCBI Taxonomy" id="368408"/>
    <lineage>
        <taxon>Archaea</taxon>
        <taxon>Thermoproteota</taxon>
        <taxon>Thermoprotei</taxon>
        <taxon>Thermofilales</taxon>
        <taxon>Thermofilaceae</taxon>
        <taxon>Thermofilum</taxon>
    </lineage>
</organism>